<comment type="subcellular location">
    <subcellularLocation>
        <location evidence="1">Cell membrane</location>
        <topology evidence="1">Multi-pass membrane protein</topology>
    </subcellularLocation>
    <subcellularLocation>
        <location evidence="8">Membrane</location>
        <topology evidence="8">Multi-pass membrane protein</topology>
    </subcellularLocation>
</comment>
<organism evidence="9 10">
    <name type="scientific">Orenia marismortui</name>
    <dbReference type="NCBI Taxonomy" id="46469"/>
    <lineage>
        <taxon>Bacteria</taxon>
        <taxon>Bacillati</taxon>
        <taxon>Bacillota</taxon>
        <taxon>Clostridia</taxon>
        <taxon>Halanaerobiales</taxon>
        <taxon>Halobacteroidaceae</taxon>
        <taxon>Orenia</taxon>
    </lineage>
</organism>
<evidence type="ECO:0000256" key="4">
    <source>
        <dbReference type="ARBA" id="ARBA00022475"/>
    </source>
</evidence>
<comment type="caution">
    <text evidence="9">The sequence shown here is derived from an EMBL/GenBank/DDBJ whole genome shotgun (WGS) entry which is preliminary data.</text>
</comment>
<evidence type="ECO:0000313" key="10">
    <source>
        <dbReference type="Proteomes" id="UP000295832"/>
    </source>
</evidence>
<keyword evidence="8" id="KW-0406">Ion transport</keyword>
<evidence type="ECO:0000256" key="1">
    <source>
        <dbReference type="ARBA" id="ARBA00004651"/>
    </source>
</evidence>
<dbReference type="InterPro" id="IPR002523">
    <property type="entry name" value="MgTranspt_CorA/ZnTranspt_ZntB"/>
</dbReference>
<evidence type="ECO:0000256" key="5">
    <source>
        <dbReference type="ARBA" id="ARBA00022692"/>
    </source>
</evidence>
<proteinExistence type="inferred from homology"/>
<dbReference type="PANTHER" id="PTHR46494">
    <property type="entry name" value="CORA FAMILY METAL ION TRANSPORTER (EUROFUNG)"/>
    <property type="match status" value="1"/>
</dbReference>
<keyword evidence="4 8" id="KW-1003">Cell membrane</keyword>
<dbReference type="InterPro" id="IPR045861">
    <property type="entry name" value="CorA_cytoplasmic_dom"/>
</dbReference>
<dbReference type="GO" id="GO:0005886">
    <property type="term" value="C:plasma membrane"/>
    <property type="evidence" value="ECO:0007669"/>
    <property type="project" value="UniProtKB-SubCell"/>
</dbReference>
<feature type="transmembrane region" description="Helical" evidence="8">
    <location>
        <begin position="296"/>
        <end position="316"/>
    </location>
</feature>
<protein>
    <recommendedName>
        <fullName evidence="8">Magnesium transport protein CorA</fullName>
    </recommendedName>
</protein>
<reference evidence="9 10" key="1">
    <citation type="submission" date="2019-03" db="EMBL/GenBank/DDBJ databases">
        <title>Subsurface microbial communities from deep shales in Ohio and West Virginia, USA.</title>
        <authorList>
            <person name="Wrighton K."/>
        </authorList>
    </citation>
    <scope>NUCLEOTIDE SEQUENCE [LARGE SCALE GENOMIC DNA]</scope>
    <source>
        <strain evidence="9 10">MSL 6dP</strain>
    </source>
</reference>
<dbReference type="Gene3D" id="3.30.460.20">
    <property type="entry name" value="CorA soluble domain-like"/>
    <property type="match status" value="1"/>
</dbReference>
<dbReference type="GO" id="GO:0015087">
    <property type="term" value="F:cobalt ion transmembrane transporter activity"/>
    <property type="evidence" value="ECO:0007669"/>
    <property type="project" value="UniProtKB-UniRule"/>
</dbReference>
<evidence type="ECO:0000256" key="2">
    <source>
        <dbReference type="ARBA" id="ARBA00009765"/>
    </source>
</evidence>
<dbReference type="PANTHER" id="PTHR46494:SF1">
    <property type="entry name" value="CORA FAMILY METAL ION TRANSPORTER (EUROFUNG)"/>
    <property type="match status" value="1"/>
</dbReference>
<keyword evidence="7 8" id="KW-0472">Membrane</keyword>
<dbReference type="STRING" id="926561.GCA_000379025_01848"/>
<accession>A0A4R8H6V9</accession>
<keyword evidence="6 8" id="KW-1133">Transmembrane helix</keyword>
<dbReference type="CDD" id="cd12828">
    <property type="entry name" value="TmCorA-like_1"/>
    <property type="match status" value="1"/>
</dbReference>
<keyword evidence="10" id="KW-1185">Reference proteome</keyword>
<feature type="transmembrane region" description="Helical" evidence="8">
    <location>
        <begin position="328"/>
        <end position="348"/>
    </location>
</feature>
<evidence type="ECO:0000313" key="9">
    <source>
        <dbReference type="EMBL" id="TDX53326.1"/>
    </source>
</evidence>
<dbReference type="SUPFAM" id="SSF143865">
    <property type="entry name" value="CorA soluble domain-like"/>
    <property type="match status" value="1"/>
</dbReference>
<keyword evidence="3 8" id="KW-0813">Transport</keyword>
<dbReference type="SUPFAM" id="SSF144083">
    <property type="entry name" value="Magnesium transport protein CorA, transmembrane region"/>
    <property type="match status" value="1"/>
</dbReference>
<comment type="function">
    <text evidence="8">Mediates influx of magnesium ions.</text>
</comment>
<gene>
    <name evidence="8" type="primary">corA</name>
    <name evidence="9" type="ORF">C7959_103179</name>
</gene>
<dbReference type="GO" id="GO:0000287">
    <property type="term" value="F:magnesium ion binding"/>
    <property type="evidence" value="ECO:0007669"/>
    <property type="project" value="TreeGrafter"/>
</dbReference>
<dbReference type="GO" id="GO:0050897">
    <property type="term" value="F:cobalt ion binding"/>
    <property type="evidence" value="ECO:0007669"/>
    <property type="project" value="TreeGrafter"/>
</dbReference>
<dbReference type="AlphaFoldDB" id="A0A4R8H6V9"/>
<dbReference type="GO" id="GO:0015095">
    <property type="term" value="F:magnesium ion transmembrane transporter activity"/>
    <property type="evidence" value="ECO:0007669"/>
    <property type="project" value="UniProtKB-UniRule"/>
</dbReference>
<dbReference type="InterPro" id="IPR045863">
    <property type="entry name" value="CorA_TM1_TM2"/>
</dbReference>
<evidence type="ECO:0000256" key="6">
    <source>
        <dbReference type="ARBA" id="ARBA00022989"/>
    </source>
</evidence>
<name>A0A4R8H6V9_9FIRM</name>
<evidence type="ECO:0000256" key="8">
    <source>
        <dbReference type="RuleBase" id="RU362010"/>
    </source>
</evidence>
<dbReference type="RefSeq" id="WP_134115036.1">
    <property type="nucleotide sequence ID" value="NZ_SOEG01000003.1"/>
</dbReference>
<dbReference type="Proteomes" id="UP000295832">
    <property type="component" value="Unassembled WGS sequence"/>
</dbReference>
<keyword evidence="5 8" id="KW-0812">Transmembrane</keyword>
<sequence length="354" mass="41689">MGYKLRKTYIKKRGLPPGTLIHSGKHKDEKVKIDFFHYSNGFYIEKKDVEIEEALNHRNETGIKWIDIDGLHNVDLIKKVGEEFEIHSLVLEDILDTEQRPKLDIYDDYIYLVIKLFSYNENEEIDIEQISIILGKDFVITFQEKEGDVFESIRSRIRNKESKIRRLSSDYLAYALLDIVVDNYFVVLDEISEVLFLMEEELIMDPSQDMLPDIQQIKREMIFLEKAVWPLKGLITSLSKVDNDFFKEDTILYLRDVNDHVERTIDTIQTFRDIINGILDTYLSSVNNRMNEIMQVLTIISTIFIPLTFIAGVYGMNFKYMPELESELGYPITLVVMLFMVIGMLIYFKKKKWL</sequence>
<dbReference type="FunFam" id="1.20.58.340:FF:000012">
    <property type="entry name" value="Magnesium transport protein CorA"/>
    <property type="match status" value="1"/>
</dbReference>
<comment type="similarity">
    <text evidence="2 8">Belongs to the CorA metal ion transporter (MIT) (TC 1.A.35) family.</text>
</comment>
<dbReference type="NCBIfam" id="TIGR00383">
    <property type="entry name" value="corA"/>
    <property type="match status" value="1"/>
</dbReference>
<dbReference type="Pfam" id="PF01544">
    <property type="entry name" value="CorA"/>
    <property type="match status" value="1"/>
</dbReference>
<dbReference type="InterPro" id="IPR004488">
    <property type="entry name" value="Mg/Co-transport_prot_CorA"/>
</dbReference>
<evidence type="ECO:0000256" key="3">
    <source>
        <dbReference type="ARBA" id="ARBA00022448"/>
    </source>
</evidence>
<dbReference type="EMBL" id="SOEG01000003">
    <property type="protein sequence ID" value="TDX53326.1"/>
    <property type="molecule type" value="Genomic_DNA"/>
</dbReference>
<keyword evidence="8" id="KW-0460">Magnesium</keyword>
<evidence type="ECO:0000256" key="7">
    <source>
        <dbReference type="ARBA" id="ARBA00023136"/>
    </source>
</evidence>
<dbReference type="Gene3D" id="1.20.58.340">
    <property type="entry name" value="Magnesium transport protein CorA, transmembrane region"/>
    <property type="match status" value="2"/>
</dbReference>